<dbReference type="EMBL" id="CP036432">
    <property type="protein sequence ID" value="QDV82962.1"/>
    <property type="molecule type" value="Genomic_DNA"/>
</dbReference>
<feature type="signal peptide" evidence="1">
    <location>
        <begin position="1"/>
        <end position="21"/>
    </location>
</feature>
<evidence type="ECO:0000256" key="1">
    <source>
        <dbReference type="SAM" id="SignalP"/>
    </source>
</evidence>
<organism evidence="2 3">
    <name type="scientific">Stieleria magnilauensis</name>
    <dbReference type="NCBI Taxonomy" id="2527963"/>
    <lineage>
        <taxon>Bacteria</taxon>
        <taxon>Pseudomonadati</taxon>
        <taxon>Planctomycetota</taxon>
        <taxon>Planctomycetia</taxon>
        <taxon>Pirellulales</taxon>
        <taxon>Pirellulaceae</taxon>
        <taxon>Stieleria</taxon>
    </lineage>
</organism>
<keyword evidence="1" id="KW-0732">Signal</keyword>
<dbReference type="NCBIfam" id="TIGR03067">
    <property type="entry name" value="Planc_TIGR03067"/>
    <property type="match status" value="1"/>
</dbReference>
<evidence type="ECO:0000313" key="3">
    <source>
        <dbReference type="Proteomes" id="UP000318081"/>
    </source>
</evidence>
<evidence type="ECO:0000313" key="2">
    <source>
        <dbReference type="EMBL" id="QDV82962.1"/>
    </source>
</evidence>
<evidence type="ECO:0008006" key="4">
    <source>
        <dbReference type="Google" id="ProtNLM"/>
    </source>
</evidence>
<reference evidence="2 3" key="1">
    <citation type="submission" date="2019-02" db="EMBL/GenBank/DDBJ databases">
        <title>Deep-cultivation of Planctomycetes and their phenomic and genomic characterization uncovers novel biology.</title>
        <authorList>
            <person name="Wiegand S."/>
            <person name="Jogler M."/>
            <person name="Boedeker C."/>
            <person name="Pinto D."/>
            <person name="Vollmers J."/>
            <person name="Rivas-Marin E."/>
            <person name="Kohn T."/>
            <person name="Peeters S.H."/>
            <person name="Heuer A."/>
            <person name="Rast P."/>
            <person name="Oberbeckmann S."/>
            <person name="Bunk B."/>
            <person name="Jeske O."/>
            <person name="Meyerdierks A."/>
            <person name="Storesund J.E."/>
            <person name="Kallscheuer N."/>
            <person name="Luecker S."/>
            <person name="Lage O.M."/>
            <person name="Pohl T."/>
            <person name="Merkel B.J."/>
            <person name="Hornburger P."/>
            <person name="Mueller R.-W."/>
            <person name="Bruemmer F."/>
            <person name="Labrenz M."/>
            <person name="Spormann A.M."/>
            <person name="Op den Camp H."/>
            <person name="Overmann J."/>
            <person name="Amann R."/>
            <person name="Jetten M.S.M."/>
            <person name="Mascher T."/>
            <person name="Medema M.H."/>
            <person name="Devos D.P."/>
            <person name="Kaster A.-K."/>
            <person name="Ovreas L."/>
            <person name="Rohde M."/>
            <person name="Galperin M.Y."/>
            <person name="Jogler C."/>
        </authorList>
    </citation>
    <scope>NUCLEOTIDE SEQUENCE [LARGE SCALE GENOMIC DNA]</scope>
    <source>
        <strain evidence="2 3">TBK1r</strain>
    </source>
</reference>
<sequence>MRSLVMGLLVVGFAFPLAAHADDATDRAVQKDRKKLQGTWQVTSLVIAGNKAKNEDVKKLTVVNGDDGTWSVRSEDKETSKGTSTISPRARPKTIDFTATEGGGSGDQFVGIYQLGKKNRKLCFVRNDKDRPTDFTSTPENQHILVTFKRIE</sequence>
<proteinExistence type="predicted"/>
<dbReference type="RefSeq" id="WP_145209129.1">
    <property type="nucleotide sequence ID" value="NZ_CP036432.1"/>
</dbReference>
<name>A0ABX5XMH3_9BACT</name>
<gene>
    <name evidence="2" type="ORF">TBK1r_18940</name>
</gene>
<dbReference type="InterPro" id="IPR017504">
    <property type="entry name" value="CHP03067_Planctomycetes"/>
</dbReference>
<accession>A0ABX5XMH3</accession>
<protein>
    <recommendedName>
        <fullName evidence="4">TIGR03067 domain-containing protein</fullName>
    </recommendedName>
</protein>
<dbReference type="Proteomes" id="UP000318081">
    <property type="component" value="Chromosome"/>
</dbReference>
<keyword evidence="3" id="KW-1185">Reference proteome</keyword>
<feature type="chain" id="PRO_5046679891" description="TIGR03067 domain-containing protein" evidence="1">
    <location>
        <begin position="22"/>
        <end position="152"/>
    </location>
</feature>